<evidence type="ECO:0000256" key="8">
    <source>
        <dbReference type="ARBA" id="ARBA00022801"/>
    </source>
</evidence>
<evidence type="ECO:0000256" key="3">
    <source>
        <dbReference type="ARBA" id="ARBA00022642"/>
    </source>
</evidence>
<dbReference type="Gene3D" id="1.10.3210.10">
    <property type="entry name" value="Hypothetical protein af1432"/>
    <property type="match status" value="1"/>
</dbReference>
<keyword evidence="10" id="KW-0408">Iron</keyword>
<feature type="domain" description="HD/PDEase" evidence="15">
    <location>
        <begin position="214"/>
        <end position="341"/>
    </location>
</feature>
<gene>
    <name evidence="14" type="primary">nadD</name>
    <name evidence="16" type="ORF">SAMN05421804_104190</name>
</gene>
<dbReference type="InterPro" id="IPR003607">
    <property type="entry name" value="HD/PDEase_dom"/>
</dbReference>
<evidence type="ECO:0000256" key="2">
    <source>
        <dbReference type="ARBA" id="ARBA00005019"/>
    </source>
</evidence>
<dbReference type="NCBIfam" id="TIGR00482">
    <property type="entry name" value="nicotinate (nicotinamide) nucleotide adenylyltransferase"/>
    <property type="match status" value="1"/>
</dbReference>
<dbReference type="CDD" id="cd00077">
    <property type="entry name" value="HDc"/>
    <property type="match status" value="1"/>
</dbReference>
<keyword evidence="9 14" id="KW-0067">ATP-binding</keyword>
<dbReference type="GO" id="GO:0009435">
    <property type="term" value="P:NAD+ biosynthetic process"/>
    <property type="evidence" value="ECO:0007669"/>
    <property type="project" value="UniProtKB-UniRule"/>
</dbReference>
<evidence type="ECO:0000256" key="4">
    <source>
        <dbReference type="ARBA" id="ARBA00022679"/>
    </source>
</evidence>
<dbReference type="NCBIfam" id="TIGR00488">
    <property type="entry name" value="bis(5'-nucleosyl)-tetraphosphatase (symmetrical) YqeK"/>
    <property type="match status" value="1"/>
</dbReference>
<dbReference type="Pfam" id="PF01467">
    <property type="entry name" value="CTP_transf_like"/>
    <property type="match status" value="1"/>
</dbReference>
<evidence type="ECO:0000256" key="1">
    <source>
        <dbReference type="ARBA" id="ARBA00002324"/>
    </source>
</evidence>
<name>A0A1G8NFU8_9CLOT</name>
<dbReference type="Gene3D" id="3.40.50.620">
    <property type="entry name" value="HUPs"/>
    <property type="match status" value="1"/>
</dbReference>
<dbReference type="SMART" id="SM00471">
    <property type="entry name" value="HDc"/>
    <property type="match status" value="1"/>
</dbReference>
<evidence type="ECO:0000256" key="7">
    <source>
        <dbReference type="ARBA" id="ARBA00022741"/>
    </source>
</evidence>
<comment type="similarity">
    <text evidence="14">Belongs to the NadD family.</text>
</comment>
<comment type="pathway">
    <text evidence="2 14">Cofactor biosynthesis; NAD(+) biosynthesis; deamido-NAD(+) from nicotinate D-ribonucleotide: step 1/1.</text>
</comment>
<dbReference type="SUPFAM" id="SSF52374">
    <property type="entry name" value="Nucleotidylyl transferase"/>
    <property type="match status" value="1"/>
</dbReference>
<dbReference type="GO" id="GO:0005524">
    <property type="term" value="F:ATP binding"/>
    <property type="evidence" value="ECO:0007669"/>
    <property type="project" value="UniProtKB-KW"/>
</dbReference>
<evidence type="ECO:0000256" key="10">
    <source>
        <dbReference type="ARBA" id="ARBA00023004"/>
    </source>
</evidence>
<dbReference type="EC" id="2.7.7.18" evidence="14"/>
<reference evidence="16 17" key="1">
    <citation type="submission" date="2016-10" db="EMBL/GenBank/DDBJ databases">
        <authorList>
            <person name="de Groot N.N."/>
        </authorList>
    </citation>
    <scope>NUCLEOTIDE SEQUENCE [LARGE SCALE GENOMIC DNA]</scope>
    <source>
        <strain evidence="16 17">CGMCC 1.5058</strain>
    </source>
</reference>
<accession>A0A1G8NFU8</accession>
<dbReference type="GO" id="GO:0004515">
    <property type="term" value="F:nicotinate-nucleotide adenylyltransferase activity"/>
    <property type="evidence" value="ECO:0007669"/>
    <property type="project" value="UniProtKB-UniRule"/>
</dbReference>
<dbReference type="EMBL" id="FNDZ01000004">
    <property type="protein sequence ID" value="SDI78967.1"/>
    <property type="molecule type" value="Genomic_DNA"/>
</dbReference>
<dbReference type="PANTHER" id="PTHR39321">
    <property type="entry name" value="NICOTINATE-NUCLEOTIDE ADENYLYLTRANSFERASE-RELATED"/>
    <property type="match status" value="1"/>
</dbReference>
<evidence type="ECO:0000256" key="14">
    <source>
        <dbReference type="HAMAP-Rule" id="MF_00244"/>
    </source>
</evidence>
<dbReference type="RefSeq" id="WP_074542640.1">
    <property type="nucleotide sequence ID" value="NZ_FNDZ01000004.1"/>
</dbReference>
<evidence type="ECO:0000256" key="9">
    <source>
        <dbReference type="ARBA" id="ARBA00022840"/>
    </source>
</evidence>
<keyword evidence="7 14" id="KW-0547">Nucleotide-binding</keyword>
<protein>
    <recommendedName>
        <fullName evidence="14">Probable nicotinate-nucleotide adenylyltransferase</fullName>
        <ecNumber evidence="14">2.7.7.18</ecNumber>
    </recommendedName>
    <alternativeName>
        <fullName evidence="14">Deamido-NAD(+) diphosphorylase</fullName>
    </alternativeName>
    <alternativeName>
        <fullName evidence="14">Deamido-NAD(+) pyrophosphorylase</fullName>
    </alternativeName>
    <alternativeName>
        <fullName evidence="14">Nicotinate mononucleotide adenylyltransferase</fullName>
        <shortName evidence="14">NaMN adenylyltransferase</shortName>
    </alternativeName>
</protein>
<evidence type="ECO:0000256" key="6">
    <source>
        <dbReference type="ARBA" id="ARBA00022723"/>
    </source>
</evidence>
<keyword evidence="8" id="KW-0378">Hydrolase</keyword>
<dbReference type="Proteomes" id="UP000183255">
    <property type="component" value="Unassembled WGS sequence"/>
</dbReference>
<evidence type="ECO:0000256" key="5">
    <source>
        <dbReference type="ARBA" id="ARBA00022695"/>
    </source>
</evidence>
<keyword evidence="5 14" id="KW-0548">Nucleotidyltransferase</keyword>
<evidence type="ECO:0000256" key="11">
    <source>
        <dbReference type="ARBA" id="ARBA00023027"/>
    </source>
</evidence>
<keyword evidence="6" id="KW-0479">Metal-binding</keyword>
<keyword evidence="4 14" id="KW-0808">Transferase</keyword>
<dbReference type="HAMAP" id="MF_00244">
    <property type="entry name" value="NaMN_adenylyltr"/>
    <property type="match status" value="1"/>
</dbReference>
<dbReference type="InterPro" id="IPR005249">
    <property type="entry name" value="YqeK"/>
</dbReference>
<comment type="catalytic activity">
    <reaction evidence="13">
        <text>P(1),P(4)-bis(5'-adenosyl) tetraphosphate + H2O = 2 ADP + 2 H(+)</text>
        <dbReference type="Rhea" id="RHEA:24252"/>
        <dbReference type="ChEBI" id="CHEBI:15377"/>
        <dbReference type="ChEBI" id="CHEBI:15378"/>
        <dbReference type="ChEBI" id="CHEBI:58141"/>
        <dbReference type="ChEBI" id="CHEBI:456216"/>
        <dbReference type="EC" id="3.6.1.41"/>
    </reaction>
</comment>
<evidence type="ECO:0000313" key="16">
    <source>
        <dbReference type="EMBL" id="SDI78967.1"/>
    </source>
</evidence>
<keyword evidence="3 14" id="KW-0662">Pyridine nucleotide biosynthesis</keyword>
<evidence type="ECO:0000259" key="15">
    <source>
        <dbReference type="SMART" id="SM00471"/>
    </source>
</evidence>
<dbReference type="Pfam" id="PF01966">
    <property type="entry name" value="HD"/>
    <property type="match status" value="1"/>
</dbReference>
<dbReference type="InterPro" id="IPR004821">
    <property type="entry name" value="Cyt_trans-like"/>
</dbReference>
<keyword evidence="11 14" id="KW-0520">NAD</keyword>
<dbReference type="InterPro" id="IPR005248">
    <property type="entry name" value="NadD/NMNAT"/>
</dbReference>
<dbReference type="GO" id="GO:0008803">
    <property type="term" value="F:bis(5'-nucleosyl)-tetraphosphatase (symmetrical) activity"/>
    <property type="evidence" value="ECO:0007669"/>
    <property type="project" value="UniProtKB-EC"/>
</dbReference>
<comment type="catalytic activity">
    <reaction evidence="12 14">
        <text>nicotinate beta-D-ribonucleotide + ATP + H(+) = deamido-NAD(+) + diphosphate</text>
        <dbReference type="Rhea" id="RHEA:22860"/>
        <dbReference type="ChEBI" id="CHEBI:15378"/>
        <dbReference type="ChEBI" id="CHEBI:30616"/>
        <dbReference type="ChEBI" id="CHEBI:33019"/>
        <dbReference type="ChEBI" id="CHEBI:57502"/>
        <dbReference type="ChEBI" id="CHEBI:58437"/>
        <dbReference type="EC" id="2.7.7.18"/>
    </reaction>
</comment>
<dbReference type="UniPathway" id="UPA00253">
    <property type="reaction ID" value="UER00332"/>
</dbReference>
<dbReference type="SUPFAM" id="SSF109604">
    <property type="entry name" value="HD-domain/PDEase-like"/>
    <property type="match status" value="1"/>
</dbReference>
<dbReference type="PANTHER" id="PTHR39321:SF3">
    <property type="entry name" value="PHOSPHOPANTETHEINE ADENYLYLTRANSFERASE"/>
    <property type="match status" value="1"/>
</dbReference>
<comment type="function">
    <text evidence="1 14">Catalyzes the reversible adenylation of nicotinate mononucleotide (NaMN) to nicotinic acid adenine dinucleotide (NaAD).</text>
</comment>
<dbReference type="AlphaFoldDB" id="A0A1G8NFU8"/>
<evidence type="ECO:0000313" key="17">
    <source>
        <dbReference type="Proteomes" id="UP000183255"/>
    </source>
</evidence>
<sequence>MNIGILGGTFNPVHLGHLYMAEEAMKNLKLDHVIFMPNYIPPHKENSSVSAAERVKMLHLALSDHPDFSVSTFEVEKTGISYTYETVEELHRRHPLDTFFFIIGEDSYVNFWKWKNPEGILKYVEVAVIERTGFPKEASSKTDELFRQNHKKAFRILSETVDISSTDIRIRLKEGKDAYELLPRKVAEYIKEKKLYLCSPWTFQQLQTYVKEHVKPMRYVHIEGVVEAALLLSELYGGNRDAIALAALCHDMLKDHEVSFLLELIHRYGEMPVDDGNSPQILHAQAGAIYLEHVCCIRNEEVLNAVRYHTTGRAQMSLTEKIIFIADYIEKGRNFPGVENLRKLAGENLDQAVLAALSGTIKHLESLNKPVAAVSRSAMDYYERVLQERTKHEQ</sequence>
<proteinExistence type="inferred from homology"/>
<dbReference type="NCBIfam" id="NF000840">
    <property type="entry name" value="PRK00071.1-3"/>
    <property type="match status" value="1"/>
</dbReference>
<dbReference type="NCBIfam" id="TIGR00125">
    <property type="entry name" value="cyt_tran_rel"/>
    <property type="match status" value="1"/>
</dbReference>
<dbReference type="CDD" id="cd02165">
    <property type="entry name" value="NMNAT"/>
    <property type="match status" value="1"/>
</dbReference>
<dbReference type="GO" id="GO:0046872">
    <property type="term" value="F:metal ion binding"/>
    <property type="evidence" value="ECO:0007669"/>
    <property type="project" value="UniProtKB-KW"/>
</dbReference>
<dbReference type="InterPro" id="IPR006674">
    <property type="entry name" value="HD_domain"/>
</dbReference>
<evidence type="ECO:0000256" key="13">
    <source>
        <dbReference type="ARBA" id="ARBA00049417"/>
    </source>
</evidence>
<evidence type="ECO:0000256" key="12">
    <source>
        <dbReference type="ARBA" id="ARBA00048721"/>
    </source>
</evidence>
<organism evidence="16 17">
    <name type="scientific">Proteiniclasticum ruminis</name>
    <dbReference type="NCBI Taxonomy" id="398199"/>
    <lineage>
        <taxon>Bacteria</taxon>
        <taxon>Bacillati</taxon>
        <taxon>Bacillota</taxon>
        <taxon>Clostridia</taxon>
        <taxon>Eubacteriales</taxon>
        <taxon>Clostridiaceae</taxon>
        <taxon>Proteiniclasticum</taxon>
    </lineage>
</organism>
<dbReference type="InterPro" id="IPR014729">
    <property type="entry name" value="Rossmann-like_a/b/a_fold"/>
</dbReference>